<evidence type="ECO:0000256" key="5">
    <source>
        <dbReference type="SAM" id="Phobius"/>
    </source>
</evidence>
<feature type="transmembrane region" description="Helical" evidence="5">
    <location>
        <begin position="40"/>
        <end position="61"/>
    </location>
</feature>
<keyword evidence="8" id="KW-1185">Reference proteome</keyword>
<feature type="domain" description="MARVEL" evidence="6">
    <location>
        <begin position="6"/>
        <end position="130"/>
    </location>
</feature>
<evidence type="ECO:0000313" key="8">
    <source>
        <dbReference type="Proteomes" id="UP000800235"/>
    </source>
</evidence>
<keyword evidence="3 5" id="KW-1133">Transmembrane helix</keyword>
<dbReference type="EMBL" id="MU007096">
    <property type="protein sequence ID" value="KAF2421806.1"/>
    <property type="molecule type" value="Genomic_DNA"/>
</dbReference>
<comment type="caution">
    <text evidence="7">The sequence shown here is derived from an EMBL/GenBank/DDBJ whole genome shotgun (WGS) entry which is preliminary data.</text>
</comment>
<dbReference type="Pfam" id="PF01284">
    <property type="entry name" value="MARVEL"/>
    <property type="match status" value="1"/>
</dbReference>
<feature type="transmembrane region" description="Helical" evidence="5">
    <location>
        <begin position="117"/>
        <end position="137"/>
    </location>
</feature>
<evidence type="ECO:0000256" key="1">
    <source>
        <dbReference type="ARBA" id="ARBA00004141"/>
    </source>
</evidence>
<name>A0A9P4TUD0_9PEZI</name>
<keyword evidence="4 5" id="KW-0472">Membrane</keyword>
<feature type="transmembrane region" description="Helical" evidence="5">
    <location>
        <begin position="7"/>
        <end position="28"/>
    </location>
</feature>
<dbReference type="GO" id="GO:0016020">
    <property type="term" value="C:membrane"/>
    <property type="evidence" value="ECO:0007669"/>
    <property type="project" value="UniProtKB-SubCell"/>
</dbReference>
<dbReference type="Proteomes" id="UP000800235">
    <property type="component" value="Unassembled WGS sequence"/>
</dbReference>
<comment type="subcellular location">
    <subcellularLocation>
        <location evidence="1">Membrane</location>
        <topology evidence="1">Multi-pass membrane protein</topology>
    </subcellularLocation>
</comment>
<evidence type="ECO:0000313" key="7">
    <source>
        <dbReference type="EMBL" id="KAF2421806.1"/>
    </source>
</evidence>
<dbReference type="AlphaFoldDB" id="A0A9P4TUD0"/>
<reference evidence="7" key="1">
    <citation type="journal article" date="2020" name="Stud. Mycol.">
        <title>101 Dothideomycetes genomes: a test case for predicting lifestyles and emergence of pathogens.</title>
        <authorList>
            <person name="Haridas S."/>
            <person name="Albert R."/>
            <person name="Binder M."/>
            <person name="Bloem J."/>
            <person name="Labutti K."/>
            <person name="Salamov A."/>
            <person name="Andreopoulos B."/>
            <person name="Baker S."/>
            <person name="Barry K."/>
            <person name="Bills G."/>
            <person name="Bluhm B."/>
            <person name="Cannon C."/>
            <person name="Castanera R."/>
            <person name="Culley D."/>
            <person name="Daum C."/>
            <person name="Ezra D."/>
            <person name="Gonzalez J."/>
            <person name="Henrissat B."/>
            <person name="Kuo A."/>
            <person name="Liang C."/>
            <person name="Lipzen A."/>
            <person name="Lutzoni F."/>
            <person name="Magnuson J."/>
            <person name="Mondo S."/>
            <person name="Nolan M."/>
            <person name="Ohm R."/>
            <person name="Pangilinan J."/>
            <person name="Park H.-J."/>
            <person name="Ramirez L."/>
            <person name="Alfaro M."/>
            <person name="Sun H."/>
            <person name="Tritt A."/>
            <person name="Yoshinaga Y."/>
            <person name="Zwiers L.-H."/>
            <person name="Turgeon B."/>
            <person name="Goodwin S."/>
            <person name="Spatafora J."/>
            <person name="Crous P."/>
            <person name="Grigoriev I."/>
        </authorList>
    </citation>
    <scope>NUCLEOTIDE SEQUENCE</scope>
    <source>
        <strain evidence="7">CBS 130266</strain>
    </source>
</reference>
<evidence type="ECO:0000256" key="4">
    <source>
        <dbReference type="ARBA" id="ARBA00023136"/>
    </source>
</evidence>
<keyword evidence="2 5" id="KW-0812">Transmembrane</keyword>
<evidence type="ECO:0000259" key="6">
    <source>
        <dbReference type="Pfam" id="PF01284"/>
    </source>
</evidence>
<dbReference type="OrthoDB" id="2117453at2759"/>
<organism evidence="7 8">
    <name type="scientific">Tothia fuscella</name>
    <dbReference type="NCBI Taxonomy" id="1048955"/>
    <lineage>
        <taxon>Eukaryota</taxon>
        <taxon>Fungi</taxon>
        <taxon>Dikarya</taxon>
        <taxon>Ascomycota</taxon>
        <taxon>Pezizomycotina</taxon>
        <taxon>Dothideomycetes</taxon>
        <taxon>Pleosporomycetidae</taxon>
        <taxon>Venturiales</taxon>
        <taxon>Cylindrosympodiaceae</taxon>
        <taxon>Tothia</taxon>
    </lineage>
</organism>
<proteinExistence type="predicted"/>
<feature type="transmembrane region" description="Helical" evidence="5">
    <location>
        <begin position="73"/>
        <end position="97"/>
    </location>
</feature>
<sequence>MAFNYTLPLRVAQGLFAILILGLMAYVVSDWDGYYAGSPAEANFVLFCSVWTVLALAYLTIAPVRFETAAHKFGILAAEALTMIFWFAGFIALAVLLTDVRCRRWGPCRAAKAAVVFAAFEWLLFAATTIMASLHVWRTRRDHSSKHDPTMEVHPSA</sequence>
<dbReference type="PANTHER" id="PTHR37451:SF1">
    <property type="entry name" value="MARVEL DOMAIN-CONTAINING PROTEIN"/>
    <property type="match status" value="1"/>
</dbReference>
<evidence type="ECO:0000256" key="2">
    <source>
        <dbReference type="ARBA" id="ARBA00022692"/>
    </source>
</evidence>
<dbReference type="PANTHER" id="PTHR37451">
    <property type="entry name" value="MARVEL DOMAIN"/>
    <property type="match status" value="1"/>
</dbReference>
<evidence type="ECO:0000256" key="3">
    <source>
        <dbReference type="ARBA" id="ARBA00022989"/>
    </source>
</evidence>
<gene>
    <name evidence="7" type="ORF">EJ08DRAFT_665080</name>
</gene>
<accession>A0A9P4TUD0</accession>
<protein>
    <recommendedName>
        <fullName evidence="6">MARVEL domain-containing protein</fullName>
    </recommendedName>
</protein>
<dbReference type="InterPro" id="IPR008253">
    <property type="entry name" value="Marvel"/>
</dbReference>